<dbReference type="EMBL" id="JAOSKY010000002">
    <property type="protein sequence ID" value="MCU7247236.1"/>
    <property type="molecule type" value="Genomic_DNA"/>
</dbReference>
<comment type="caution">
    <text evidence="1">The sequence shown here is derived from an EMBL/GenBank/DDBJ whole genome shotgun (WGS) entry which is preliminary data.</text>
</comment>
<proteinExistence type="predicted"/>
<evidence type="ECO:0000313" key="2">
    <source>
        <dbReference type="Proteomes" id="UP001139955"/>
    </source>
</evidence>
<reference evidence="1" key="1">
    <citation type="submission" date="2022-09" db="EMBL/GenBank/DDBJ databases">
        <authorList>
            <person name="Cesa-Luna C."/>
            <person name="Girard L."/>
            <person name="Lood C."/>
            <person name="Hofte M."/>
            <person name="De Mot R."/>
        </authorList>
    </citation>
    <scope>NUCLEOTIDE SEQUENCE</scope>
    <source>
        <strain evidence="1">B1M3-32</strain>
    </source>
</reference>
<protein>
    <submittedName>
        <fullName evidence="1">Uncharacterized protein</fullName>
    </submittedName>
</protein>
<gene>
    <name evidence="1" type="ORF">OC940_05395</name>
</gene>
<accession>A0A9X2XE54</accession>
<evidence type="ECO:0000313" key="1">
    <source>
        <dbReference type="EMBL" id="MCU7247236.1"/>
    </source>
</evidence>
<name>A0A9X2XE54_9PSED</name>
<reference evidence="1" key="2">
    <citation type="journal article" date="2023" name="mSystems">
        <title>Charting the Lipopeptidome of Nonpathogenic Pseudomonas.</title>
        <authorList>
            <person name="Cesa-Luna C."/>
            <person name="Geudens N."/>
            <person name="Girard L."/>
            <person name="De Roo V."/>
            <person name="Maklad H.R."/>
            <person name="Martins J.C."/>
            <person name="Hofte M."/>
            <person name="De Mot R."/>
        </authorList>
    </citation>
    <scope>NUCLEOTIDE SEQUENCE</scope>
    <source>
        <strain evidence="1">B1M3-32</strain>
    </source>
</reference>
<dbReference type="AlphaFoldDB" id="A0A9X2XE54"/>
<keyword evidence="2" id="KW-1185">Reference proteome</keyword>
<dbReference type="Proteomes" id="UP001139955">
    <property type="component" value="Unassembled WGS sequence"/>
</dbReference>
<sequence length="327" mass="37312">MSASYLGLHGVAFTDLADAPDNFFWRDPQGTWLPKEGNHFFEIDNICAQLHDAFEEKIFGTIDAYWDFIRVAPDLLSTAGMNSECALSKEVFSKLLPKLSTYLPVNQGLYVNDCRKLVSSIQECTKEVTQLQGEFYQALNLETLFFPEIDEPDGTRWVTSPVATKIFALLGFIYIRLHSLLDYSTKLAVEIENIKTQFEKYPKLSSRGCLYGDRKRVSLNGMAGTLFEQCAELTEVETVRNHIIHDGLLDDMPKVYRVIASGSCVEKYILFPDRNTEGRFDSFNNRNLFYGNEDKINLRLPTLVTNFQLRLLLTLQLLLAKISDKAR</sequence>
<dbReference type="RefSeq" id="WP_301621214.1">
    <property type="nucleotide sequence ID" value="NZ_JAOSKY010000002.1"/>
</dbReference>
<organism evidence="1 2">
    <name type="scientific">Pseudomonas koreensis</name>
    <dbReference type="NCBI Taxonomy" id="198620"/>
    <lineage>
        <taxon>Bacteria</taxon>
        <taxon>Pseudomonadati</taxon>
        <taxon>Pseudomonadota</taxon>
        <taxon>Gammaproteobacteria</taxon>
        <taxon>Pseudomonadales</taxon>
        <taxon>Pseudomonadaceae</taxon>
        <taxon>Pseudomonas</taxon>
    </lineage>
</organism>